<dbReference type="FunFam" id="2.60.200.20:FF:000019">
    <property type="entry name" value="Nuclear inhibitor of protein phosphatase"/>
    <property type="match status" value="1"/>
</dbReference>
<dbReference type="AlphaFoldDB" id="A0AAW1QVM7"/>
<feature type="region of interest" description="Disordered" evidence="1">
    <location>
        <begin position="1"/>
        <end position="110"/>
    </location>
</feature>
<feature type="region of interest" description="Disordered" evidence="1">
    <location>
        <begin position="206"/>
        <end position="384"/>
    </location>
</feature>
<dbReference type="Pfam" id="PF00498">
    <property type="entry name" value="FHA"/>
    <property type="match status" value="1"/>
</dbReference>
<evidence type="ECO:0000313" key="4">
    <source>
        <dbReference type="Proteomes" id="UP001438707"/>
    </source>
</evidence>
<evidence type="ECO:0000313" key="3">
    <source>
        <dbReference type="EMBL" id="KAK9825585.1"/>
    </source>
</evidence>
<protein>
    <recommendedName>
        <fullName evidence="2">FHA domain-containing protein</fullName>
    </recommendedName>
</protein>
<gene>
    <name evidence="3" type="ORF">WJX74_007760</name>
</gene>
<dbReference type="EMBL" id="JALJOS010000024">
    <property type="protein sequence ID" value="KAK9825585.1"/>
    <property type="molecule type" value="Genomic_DNA"/>
</dbReference>
<reference evidence="3 4" key="1">
    <citation type="journal article" date="2024" name="Nat. Commun.">
        <title>Phylogenomics reveals the evolutionary origins of lichenization in chlorophyte algae.</title>
        <authorList>
            <person name="Puginier C."/>
            <person name="Libourel C."/>
            <person name="Otte J."/>
            <person name="Skaloud P."/>
            <person name="Haon M."/>
            <person name="Grisel S."/>
            <person name="Petersen M."/>
            <person name="Berrin J.G."/>
            <person name="Delaux P.M."/>
            <person name="Dal Grande F."/>
            <person name="Keller J."/>
        </authorList>
    </citation>
    <scope>NUCLEOTIDE SEQUENCE [LARGE SCALE GENOMIC DNA]</scope>
    <source>
        <strain evidence="3 4">SAG 2145</strain>
    </source>
</reference>
<dbReference type="PANTHER" id="PTHR23308">
    <property type="entry name" value="NUCLEAR INHIBITOR OF PROTEIN PHOSPHATASE-1"/>
    <property type="match status" value="1"/>
</dbReference>
<name>A0AAW1QVM7_9CHLO</name>
<dbReference type="SMART" id="SM00240">
    <property type="entry name" value="FHA"/>
    <property type="match status" value="1"/>
</dbReference>
<dbReference type="InterPro" id="IPR008984">
    <property type="entry name" value="SMAD_FHA_dom_sf"/>
</dbReference>
<organism evidence="3 4">
    <name type="scientific">Apatococcus lobatus</name>
    <dbReference type="NCBI Taxonomy" id="904363"/>
    <lineage>
        <taxon>Eukaryota</taxon>
        <taxon>Viridiplantae</taxon>
        <taxon>Chlorophyta</taxon>
        <taxon>core chlorophytes</taxon>
        <taxon>Trebouxiophyceae</taxon>
        <taxon>Chlorellales</taxon>
        <taxon>Chlorellaceae</taxon>
        <taxon>Apatococcus</taxon>
    </lineage>
</organism>
<feature type="compositionally biased region" description="Basic and acidic residues" evidence="1">
    <location>
        <begin position="1"/>
        <end position="14"/>
    </location>
</feature>
<dbReference type="Proteomes" id="UP001438707">
    <property type="component" value="Unassembled WGS sequence"/>
</dbReference>
<evidence type="ECO:0000259" key="2">
    <source>
        <dbReference type="PROSITE" id="PS50006"/>
    </source>
</evidence>
<evidence type="ECO:0000256" key="1">
    <source>
        <dbReference type="SAM" id="MobiDB-lite"/>
    </source>
</evidence>
<feature type="domain" description="FHA" evidence="2">
    <location>
        <begin position="128"/>
        <end position="179"/>
    </location>
</feature>
<proteinExistence type="predicted"/>
<comment type="caution">
    <text evidence="3">The sequence shown here is derived from an EMBL/GenBank/DDBJ whole genome shotgun (WGS) entry which is preliminary data.</text>
</comment>
<feature type="compositionally biased region" description="Gly residues" evidence="1">
    <location>
        <begin position="261"/>
        <end position="273"/>
    </location>
</feature>
<keyword evidence="4" id="KW-1185">Reference proteome</keyword>
<feature type="compositionally biased region" description="Basic and acidic residues" evidence="1">
    <location>
        <begin position="52"/>
        <end position="61"/>
    </location>
</feature>
<feature type="compositionally biased region" description="Pro residues" evidence="1">
    <location>
        <begin position="65"/>
        <end position="87"/>
    </location>
</feature>
<dbReference type="InterPro" id="IPR000253">
    <property type="entry name" value="FHA_dom"/>
</dbReference>
<dbReference type="PROSITE" id="PS50006">
    <property type="entry name" value="FHA_DOMAIN"/>
    <property type="match status" value="1"/>
</dbReference>
<accession>A0AAW1QVM7</accession>
<dbReference type="SUPFAM" id="SSF49879">
    <property type="entry name" value="SMAD/FHA domain"/>
    <property type="match status" value="1"/>
</dbReference>
<sequence>MDRWDDGDDLEGKVKGPQGQIARLGMGGFVKADSSMGSSEAAVTAKASVMPSRRDQRKQQDVKLMPPPPSLAPPAPAAAPAAQPPQPQASTSGYTPPAWAGQPPRGTSLQVLKDGVPVQDIPLLLPATVFGRHASADVVLDHPSVSRHHAAICYQSLTGRWMVLDLGSVHKTFVDNQPLEKGTPVELRSGRILRFAASTRQYRLGKSGSLATPSGTLAQSAPASDGFAAPPPPKRQRSDPTAAGPSGASSQDGSLGSLAGYSGGPNSPGGAAPGPGSHPQQPSSQRGTSASDPAEGRFAQAVKYGYMTEDQGGGNDAEGADGHAKTPTAGPAKSGVLKSSHQSRAKAGAEQQRRPSWLLTQQPKAKSTSLYGTLPPPTSSSTLV</sequence>
<feature type="compositionally biased region" description="Polar residues" evidence="1">
    <location>
        <begin position="358"/>
        <end position="371"/>
    </location>
</feature>
<feature type="compositionally biased region" description="Low complexity" evidence="1">
    <location>
        <begin position="274"/>
        <end position="287"/>
    </location>
</feature>
<dbReference type="Gene3D" id="2.60.200.20">
    <property type="match status" value="1"/>
</dbReference>
<feature type="compositionally biased region" description="Polar residues" evidence="1">
    <location>
        <begin position="209"/>
        <end position="222"/>
    </location>
</feature>
<dbReference type="InterPro" id="IPR050923">
    <property type="entry name" value="Cell_Proc_Reg/RNA_Proc"/>
</dbReference>